<organism evidence="2 3">
    <name type="scientific">Sistotremastrum suecicum HHB10207 ss-3</name>
    <dbReference type="NCBI Taxonomy" id="1314776"/>
    <lineage>
        <taxon>Eukaryota</taxon>
        <taxon>Fungi</taxon>
        <taxon>Dikarya</taxon>
        <taxon>Basidiomycota</taxon>
        <taxon>Agaricomycotina</taxon>
        <taxon>Agaricomycetes</taxon>
        <taxon>Sistotremastrales</taxon>
        <taxon>Sistotremastraceae</taxon>
        <taxon>Sistotremastrum</taxon>
    </lineage>
</organism>
<proteinExistence type="predicted"/>
<accession>A0A166H5H6</accession>
<gene>
    <name evidence="2" type="ORF">SISSUDRAFT_1117093</name>
</gene>
<feature type="transmembrane region" description="Helical" evidence="1">
    <location>
        <begin position="16"/>
        <end position="35"/>
    </location>
</feature>
<dbReference type="OrthoDB" id="3052881at2759"/>
<dbReference type="AlphaFoldDB" id="A0A166H5H6"/>
<evidence type="ECO:0000256" key="1">
    <source>
        <dbReference type="SAM" id="Phobius"/>
    </source>
</evidence>
<reference evidence="2 3" key="1">
    <citation type="journal article" date="2016" name="Mol. Biol. Evol.">
        <title>Comparative Genomics of Early-Diverging Mushroom-Forming Fungi Provides Insights into the Origins of Lignocellulose Decay Capabilities.</title>
        <authorList>
            <person name="Nagy L.G."/>
            <person name="Riley R."/>
            <person name="Tritt A."/>
            <person name="Adam C."/>
            <person name="Daum C."/>
            <person name="Floudas D."/>
            <person name="Sun H."/>
            <person name="Yadav J.S."/>
            <person name="Pangilinan J."/>
            <person name="Larsson K.H."/>
            <person name="Matsuura K."/>
            <person name="Barry K."/>
            <person name="Labutti K."/>
            <person name="Kuo R."/>
            <person name="Ohm R.A."/>
            <person name="Bhattacharya S.S."/>
            <person name="Shirouzu T."/>
            <person name="Yoshinaga Y."/>
            <person name="Martin F.M."/>
            <person name="Grigoriev I.V."/>
            <person name="Hibbett D.S."/>
        </authorList>
    </citation>
    <scope>NUCLEOTIDE SEQUENCE [LARGE SCALE GENOMIC DNA]</scope>
    <source>
        <strain evidence="2 3">HHB10207 ss-3</strain>
    </source>
</reference>
<keyword evidence="1" id="KW-1133">Transmembrane helix</keyword>
<dbReference type="Proteomes" id="UP000076798">
    <property type="component" value="Unassembled WGS sequence"/>
</dbReference>
<name>A0A166H5H6_9AGAM</name>
<evidence type="ECO:0000313" key="2">
    <source>
        <dbReference type="EMBL" id="KZT42359.1"/>
    </source>
</evidence>
<protein>
    <submittedName>
        <fullName evidence="2">Uncharacterized protein</fullName>
    </submittedName>
</protein>
<evidence type="ECO:0000313" key="3">
    <source>
        <dbReference type="Proteomes" id="UP000076798"/>
    </source>
</evidence>
<sequence>MTIKTRMRDHCQAEPGWLVSLVFLFHFFLSTNSLYSTMRWSPFLAASVFSLLPLSAWAHPAPTSNSTVMARGIQKRSIVCGIDLRTAIRDDCFDNPAIVNFKLGGTATRATVSQEAVTHGVVPPGSACDHVVELQILEIAMQQLKMCDLLTALNALDTFGPFNVGGVAIKTKRNQVLQPLADVINDPENLFFLASQVNQAKATYVVAAIKSEVIKSSENQFFAAMESYLRTTKVTTASRAVAVKLNAAIQTIAKNAAALEEALPNPPPADARAKGIQQPQNLLIAAVAAQKAEAAKKVTFIDIWNRVLLGKVVNE</sequence>
<keyword evidence="1" id="KW-0812">Transmembrane</keyword>
<dbReference type="EMBL" id="KV428014">
    <property type="protein sequence ID" value="KZT42359.1"/>
    <property type="molecule type" value="Genomic_DNA"/>
</dbReference>
<keyword evidence="1" id="KW-0472">Membrane</keyword>
<keyword evidence="3" id="KW-1185">Reference proteome</keyword>